<dbReference type="InterPro" id="IPR001492">
    <property type="entry name" value="Flagellin"/>
</dbReference>
<evidence type="ECO:0000256" key="3">
    <source>
        <dbReference type="ARBA" id="ARBA00023143"/>
    </source>
</evidence>
<evidence type="ECO:0000313" key="5">
    <source>
        <dbReference type="EMBL" id="MFC4351137.1"/>
    </source>
</evidence>
<evidence type="ECO:0000256" key="1">
    <source>
        <dbReference type="ARBA" id="ARBA00004365"/>
    </source>
</evidence>
<proteinExistence type="inferred from homology"/>
<comment type="caution">
    <text evidence="5">The sequence shown here is derived from an EMBL/GenBank/DDBJ whole genome shotgun (WGS) entry which is preliminary data.</text>
</comment>
<keyword evidence="5" id="KW-0966">Cell projection</keyword>
<evidence type="ECO:0000313" key="6">
    <source>
        <dbReference type="Proteomes" id="UP001595799"/>
    </source>
</evidence>
<dbReference type="RefSeq" id="WP_382421477.1">
    <property type="nucleotide sequence ID" value="NZ_JBHSCW010000003.1"/>
</dbReference>
<keyword evidence="3" id="KW-0975">Bacterial flagellum</keyword>
<dbReference type="PANTHER" id="PTHR42792">
    <property type="entry name" value="FLAGELLIN"/>
    <property type="match status" value="1"/>
</dbReference>
<keyword evidence="5" id="KW-0969">Cilium</keyword>
<comment type="similarity">
    <text evidence="2">Belongs to the bacterial flagellin family.</text>
</comment>
<evidence type="ECO:0000256" key="2">
    <source>
        <dbReference type="ARBA" id="ARBA00005709"/>
    </source>
</evidence>
<dbReference type="Proteomes" id="UP001595799">
    <property type="component" value="Unassembled WGS sequence"/>
</dbReference>
<gene>
    <name evidence="5" type="ORF">ACFOW6_06220</name>
</gene>
<name>A0ABV8UIY3_9PROT</name>
<dbReference type="Gene3D" id="1.20.1330.10">
    <property type="entry name" value="f41 fragment of flagellin, N-terminal domain"/>
    <property type="match status" value="1"/>
</dbReference>
<keyword evidence="5" id="KW-0282">Flagellum</keyword>
<sequence length="324" mass="35495">MTSINSTYGRFLDLTRQTQSLNNELYSLQEQLATGKKPGGLAGVSRDAGQLLKGKEVTQRTESYLRSLNAVDRRTEIYANSLNSLSETASDARETLIRLDDQDKVTEQILTDQIDGWLNDIEAALRTKDGDRFLFSGSATEEPPTVSLTDIDVTDITTLKQPGDPAEVPGDSPAYANGAINGADLWNRDGIHIDDSERMEYGVSVAEPAIQDFVNSLLYAKSAVTDTTVADPDARLAEARDWLQRAVTGLGELEARNGFNQERAAAKREVHNGTLDFLEKTAGKIEDADLAEVSTKLSMTQTVLQASYQSTSRLLQTSLVNFLR</sequence>
<dbReference type="SUPFAM" id="SSF64518">
    <property type="entry name" value="Phase 1 flagellin"/>
    <property type="match status" value="1"/>
</dbReference>
<dbReference type="EMBL" id="JBHSCW010000003">
    <property type="protein sequence ID" value="MFC4351137.1"/>
    <property type="molecule type" value="Genomic_DNA"/>
</dbReference>
<accession>A0ABV8UIY3</accession>
<protein>
    <submittedName>
        <fullName evidence="5">Flagellin</fullName>
    </submittedName>
</protein>
<organism evidence="5 6">
    <name type="scientific">Fodinicurvata halophila</name>
    <dbReference type="NCBI Taxonomy" id="1419723"/>
    <lineage>
        <taxon>Bacteria</taxon>
        <taxon>Pseudomonadati</taxon>
        <taxon>Pseudomonadota</taxon>
        <taxon>Alphaproteobacteria</taxon>
        <taxon>Rhodospirillales</taxon>
        <taxon>Rhodovibrionaceae</taxon>
        <taxon>Fodinicurvata</taxon>
    </lineage>
</organism>
<dbReference type="Pfam" id="PF00700">
    <property type="entry name" value="Flagellin_C"/>
    <property type="match status" value="1"/>
</dbReference>
<evidence type="ECO:0000259" key="4">
    <source>
        <dbReference type="Pfam" id="PF00700"/>
    </source>
</evidence>
<keyword evidence="6" id="KW-1185">Reference proteome</keyword>
<reference evidence="6" key="1">
    <citation type="journal article" date="2019" name="Int. J. Syst. Evol. Microbiol.">
        <title>The Global Catalogue of Microorganisms (GCM) 10K type strain sequencing project: providing services to taxonomists for standard genome sequencing and annotation.</title>
        <authorList>
            <consortium name="The Broad Institute Genomics Platform"/>
            <consortium name="The Broad Institute Genome Sequencing Center for Infectious Disease"/>
            <person name="Wu L."/>
            <person name="Ma J."/>
        </authorList>
    </citation>
    <scope>NUCLEOTIDE SEQUENCE [LARGE SCALE GENOMIC DNA]</scope>
    <source>
        <strain evidence="6">CECT 8472</strain>
    </source>
</reference>
<dbReference type="PANTHER" id="PTHR42792:SF1">
    <property type="entry name" value="FLAGELLAR HOOK-ASSOCIATED PROTEIN 3"/>
    <property type="match status" value="1"/>
</dbReference>
<feature type="domain" description="Flagellin C-terminal" evidence="4">
    <location>
        <begin position="244"/>
        <end position="323"/>
    </location>
</feature>
<dbReference type="InterPro" id="IPR046358">
    <property type="entry name" value="Flagellin_C"/>
</dbReference>
<comment type="subcellular location">
    <subcellularLocation>
        <location evidence="1">Bacterial flagellum</location>
    </subcellularLocation>
</comment>